<keyword evidence="22" id="KW-1185">Reference proteome</keyword>
<feature type="domain" description="EF-hand" evidence="20">
    <location>
        <begin position="15"/>
        <end position="50"/>
    </location>
</feature>
<comment type="subcellular location">
    <subcellularLocation>
        <location evidence="2">Cell projection</location>
        <location evidence="2">Dendrite</location>
    </subcellularLocation>
    <subcellularLocation>
        <location evidence="3">Membrane</location>
    </subcellularLocation>
    <subcellularLocation>
        <location evidence="15">Synapse</location>
    </subcellularLocation>
</comment>
<evidence type="ECO:0000313" key="22">
    <source>
        <dbReference type="Proteomes" id="UP001145742"/>
    </source>
</evidence>
<comment type="function">
    <text evidence="17">Calcium-binding protein involved in calcium homeostasis and signal transduction. It plays a critical role in buffering intracellular calcium levels and modulating calcium-dependent signaling pathways. Predominantly expressed in specific neuronal populations, influences synaptic plasticity and neuronal excitability, contributing to learning and memory. During embryonic development, it facilitates neuronal differentiation and maturation.</text>
</comment>
<feature type="domain" description="EF-hand" evidence="20">
    <location>
        <begin position="62"/>
        <end position="97"/>
    </location>
</feature>
<protein>
    <recommendedName>
        <fullName evidence="18">Aspartate aminotransferase</fullName>
        <ecNumber evidence="18">2.6.1.1</ecNumber>
    </recommendedName>
</protein>
<keyword evidence="7 18" id="KW-0808">Transferase</keyword>
<dbReference type="Pfam" id="PF13499">
    <property type="entry name" value="EF-hand_7"/>
    <property type="match status" value="2"/>
</dbReference>
<evidence type="ECO:0000256" key="8">
    <source>
        <dbReference type="ARBA" id="ARBA00022692"/>
    </source>
</evidence>
<keyword evidence="6 18" id="KW-0032">Aminotransferase</keyword>
<evidence type="ECO:0000256" key="10">
    <source>
        <dbReference type="ARBA" id="ARBA00022837"/>
    </source>
</evidence>
<dbReference type="PANTHER" id="PTHR11879:SF22">
    <property type="entry name" value="ASPARTATE AMINOTRANSFERASE, MITOCHONDRIAL"/>
    <property type="match status" value="1"/>
</dbReference>
<feature type="transmembrane region" description="Helical" evidence="19">
    <location>
        <begin position="887"/>
        <end position="905"/>
    </location>
</feature>
<feature type="transmembrane region" description="Helical" evidence="19">
    <location>
        <begin position="798"/>
        <end position="831"/>
    </location>
</feature>
<dbReference type="InterPro" id="IPR000796">
    <property type="entry name" value="Asp_trans"/>
</dbReference>
<keyword evidence="8 19" id="KW-0812">Transmembrane</keyword>
<dbReference type="SUPFAM" id="SSF47473">
    <property type="entry name" value="EF-hand"/>
    <property type="match status" value="2"/>
</dbReference>
<keyword evidence="13" id="KW-0770">Synapse</keyword>
<evidence type="ECO:0000256" key="7">
    <source>
        <dbReference type="ARBA" id="ARBA00022679"/>
    </source>
</evidence>
<dbReference type="CDD" id="cd16177">
    <property type="entry name" value="EFh_HEF_CR"/>
    <property type="match status" value="1"/>
</dbReference>
<evidence type="ECO:0000256" key="18">
    <source>
        <dbReference type="RuleBase" id="RU000480"/>
    </source>
</evidence>
<feature type="transmembrane region" description="Helical" evidence="19">
    <location>
        <begin position="1052"/>
        <end position="1069"/>
    </location>
</feature>
<evidence type="ECO:0000256" key="11">
    <source>
        <dbReference type="ARBA" id="ARBA00022898"/>
    </source>
</evidence>
<feature type="transmembrane region" description="Helical" evidence="19">
    <location>
        <begin position="762"/>
        <end position="786"/>
    </location>
</feature>
<evidence type="ECO:0000256" key="1">
    <source>
        <dbReference type="ARBA" id="ARBA00001933"/>
    </source>
</evidence>
<feature type="transmembrane region" description="Helical" evidence="19">
    <location>
        <begin position="1075"/>
        <end position="1096"/>
    </location>
</feature>
<keyword evidence="9" id="KW-0479">Metal-binding</keyword>
<dbReference type="InterPro" id="IPR002048">
    <property type="entry name" value="EF_hand_dom"/>
</dbReference>
<evidence type="ECO:0000256" key="19">
    <source>
        <dbReference type="SAM" id="Phobius"/>
    </source>
</evidence>
<evidence type="ECO:0000256" key="12">
    <source>
        <dbReference type="ARBA" id="ARBA00022989"/>
    </source>
</evidence>
<dbReference type="Gene3D" id="3.40.640.10">
    <property type="entry name" value="Type I PLP-dependent aspartate aminotransferase-like (Major domain)"/>
    <property type="match status" value="1"/>
</dbReference>
<evidence type="ECO:0000313" key="21">
    <source>
        <dbReference type="EMBL" id="KAJ7426387.1"/>
    </source>
</evidence>
<dbReference type="EC" id="2.6.1.1" evidence="18"/>
<dbReference type="InterPro" id="IPR004839">
    <property type="entry name" value="Aminotransferase_I/II_large"/>
</dbReference>
<accession>A0ABQ9DSS9</accession>
<feature type="transmembrane region" description="Helical" evidence="19">
    <location>
        <begin position="1003"/>
        <end position="1024"/>
    </location>
</feature>
<feature type="transmembrane region" description="Helical" evidence="19">
    <location>
        <begin position="1108"/>
        <end position="1129"/>
    </location>
</feature>
<comment type="subunit">
    <text evidence="5 18">Homodimer.</text>
</comment>
<evidence type="ECO:0000256" key="6">
    <source>
        <dbReference type="ARBA" id="ARBA00022576"/>
    </source>
</evidence>
<feature type="domain" description="EF-hand" evidence="20">
    <location>
        <begin position="106"/>
        <end position="141"/>
    </location>
</feature>
<evidence type="ECO:0000256" key="3">
    <source>
        <dbReference type="ARBA" id="ARBA00004370"/>
    </source>
</evidence>
<evidence type="ECO:0000256" key="15">
    <source>
        <dbReference type="ARBA" id="ARBA00034103"/>
    </source>
</evidence>
<dbReference type="Gene3D" id="1.20.1740.10">
    <property type="entry name" value="Amino acid/polyamine transporter I"/>
    <property type="match status" value="1"/>
</dbReference>
<comment type="cofactor">
    <cofactor evidence="1">
        <name>pyridoxal 5'-phosphate</name>
        <dbReference type="ChEBI" id="CHEBI:597326"/>
    </cofactor>
</comment>
<dbReference type="PROSITE" id="PS50222">
    <property type="entry name" value="EF_HAND_2"/>
    <property type="match status" value="5"/>
</dbReference>
<dbReference type="InterPro" id="IPR015424">
    <property type="entry name" value="PyrdxlP-dep_Trfase"/>
</dbReference>
<dbReference type="InterPro" id="IPR029646">
    <property type="entry name" value="CALB2"/>
</dbReference>
<dbReference type="Proteomes" id="UP001145742">
    <property type="component" value="Unassembled WGS sequence"/>
</dbReference>
<dbReference type="InterPro" id="IPR013057">
    <property type="entry name" value="AA_transpt_TM"/>
</dbReference>
<evidence type="ECO:0000256" key="13">
    <source>
        <dbReference type="ARBA" id="ARBA00023018"/>
    </source>
</evidence>
<dbReference type="InterPro" id="IPR015422">
    <property type="entry name" value="PyrdxlP-dep_Trfase_small"/>
</dbReference>
<evidence type="ECO:0000256" key="14">
    <source>
        <dbReference type="ARBA" id="ARBA00023136"/>
    </source>
</evidence>
<dbReference type="Gene3D" id="1.10.238.10">
    <property type="entry name" value="EF-hand"/>
    <property type="match status" value="3"/>
</dbReference>
<dbReference type="SUPFAM" id="SSF53383">
    <property type="entry name" value="PLP-dependent transferases"/>
    <property type="match status" value="1"/>
</dbReference>
<evidence type="ECO:0000256" key="5">
    <source>
        <dbReference type="ARBA" id="ARBA00011738"/>
    </source>
</evidence>
<keyword evidence="12 19" id="KW-1133">Transmembrane helix</keyword>
<comment type="catalytic activity">
    <reaction evidence="16 18">
        <text>L-aspartate + 2-oxoglutarate = oxaloacetate + L-glutamate</text>
        <dbReference type="Rhea" id="RHEA:21824"/>
        <dbReference type="ChEBI" id="CHEBI:16452"/>
        <dbReference type="ChEBI" id="CHEBI:16810"/>
        <dbReference type="ChEBI" id="CHEBI:29985"/>
        <dbReference type="ChEBI" id="CHEBI:29991"/>
        <dbReference type="EC" id="2.6.1.1"/>
    </reaction>
</comment>
<dbReference type="Pfam" id="PF01490">
    <property type="entry name" value="Aa_trans"/>
    <property type="match status" value="1"/>
</dbReference>
<evidence type="ECO:0000259" key="20">
    <source>
        <dbReference type="PROSITE" id="PS50222"/>
    </source>
</evidence>
<evidence type="ECO:0000256" key="16">
    <source>
        <dbReference type="ARBA" id="ARBA00049185"/>
    </source>
</evidence>
<sequence>MAGPQQAPHLHLAELTASQFLDVWRHFDADGNGYIEGKELENFFQELESARKGAGVDSRKDNLGDKMKEFMHKYDKNADGKIEMAELAQILPTEENFLLCFRQHVGSSSEFMEAWRRYDTDRSGYIEANELKGFLSDLLKKANRPYDEPKLQEYTQTILRMFDMNGDGKLGLSEMSRLLPVQENFLLKFQGMKLSSEEFNAIFAFYDKDGNGFIDENELDALLKDLYEKNKKEMNIQQLTNYRKSIMNLSDGGKLYRKELEMVLCQEPPISWWSHVEMGPPDPILGVTEAFKRDTNSKKMNLGVGAYRDDNGKPYVLSCVRKAEAMIASKKMDKEYLPIGGLADFTRAAAELALGENSEVIKSGRYVTVQGISGTGSLRIGANFLQRFFKASRDVYLPKPSWGNHTPIFRDAGLQLQAYRYYDPKTCSLDFSGAMDDISKIPEKSIILLHACAHNPTGVDPRQEQWKELAATVKKRNLLVYFDMAYQGFASGDINRDAWAVRHFIEQGINIVLSQSFAKNMGLYGERAGAFTVICSDAEEAKRVESQLKILIRPMYSNPPVNGARIASMILNTPDLRKEWLVEVKGMADRIISMRNQLVSNLKKEGSSHNWQHITDQIGMFCFTGLKPEQVERLIKEFSVYMTKDGRISVAGVSSGNEIGLAWRSTTSGTWTVVCATLGRTMAQGTGSINSDYKDWEWSDDAGERARLLQSPSVETVPKSAESQGNGLGATSALGAVFIVVNAALGAGLLNFPAAFSMAGGVAAGVTLQMCMLIFIIGGLVILAYCSQASNERTYQEVVWAVCGKVPGVLCEVAIAVYTFGTCIAFLIIIGDQEDKIIAALVKEPEEAGSSHWYTDRKFTISITAFLLILPLSIPKEIGFQKYASSLSVIGTWYVTAVIIIKYIWPDKEMVPVEIPTSPSTWTAVFNAMPTICFGFQCHMSSVPVFNSMKQPEVKTWGAVVTVAMVIALFVYTGTGVCGFLTFGAGVDQDVLMSYPSNDIPVALARAFIILCVLTSYPILHFCGRAVLEGLWLRYTGVTVEEDVVRERRRRVLQTISWFLLTLLLALFIPDIGKVISVIGGLAACFIFVFPGLCLIQAKLSEIQETRAISWWAQVSYGVFMVILGAFIFGQTTANAIFLDLTA</sequence>
<feature type="domain" description="EF-hand" evidence="20">
    <location>
        <begin position="150"/>
        <end position="185"/>
    </location>
</feature>
<dbReference type="CDD" id="cd00609">
    <property type="entry name" value="AAT_like"/>
    <property type="match status" value="1"/>
</dbReference>
<dbReference type="Pfam" id="PF00155">
    <property type="entry name" value="Aminotran_1_2"/>
    <property type="match status" value="1"/>
</dbReference>
<dbReference type="InterPro" id="IPR018247">
    <property type="entry name" value="EF_Hand_1_Ca_BS"/>
</dbReference>
<evidence type="ECO:0000256" key="9">
    <source>
        <dbReference type="ARBA" id="ARBA00022723"/>
    </source>
</evidence>
<dbReference type="NCBIfam" id="NF006719">
    <property type="entry name" value="PRK09257.1"/>
    <property type="match status" value="1"/>
</dbReference>
<dbReference type="PRINTS" id="PR00799">
    <property type="entry name" value="TRANSAMINASE"/>
</dbReference>
<dbReference type="EMBL" id="WHWB01032219">
    <property type="protein sequence ID" value="KAJ7426387.1"/>
    <property type="molecule type" value="Genomic_DNA"/>
</dbReference>
<feature type="transmembrane region" description="Helical" evidence="19">
    <location>
        <begin position="925"/>
        <end position="946"/>
    </location>
</feature>
<dbReference type="InterPro" id="IPR011992">
    <property type="entry name" value="EF-hand-dom_pair"/>
</dbReference>
<feature type="transmembrane region" description="Helical" evidence="19">
    <location>
        <begin position="859"/>
        <end position="875"/>
    </location>
</feature>
<proteinExistence type="inferred from homology"/>
<dbReference type="PROSITE" id="PS00018">
    <property type="entry name" value="EF_HAND_1"/>
    <property type="match status" value="5"/>
</dbReference>
<comment type="miscellaneous">
    <text evidence="18">In eukaryotes there are cytoplasmic, mitochondrial and chloroplastic isozymes.</text>
</comment>
<organism evidence="21 22">
    <name type="scientific">Willisornis vidua</name>
    <name type="common">Xingu scale-backed antbird</name>
    <dbReference type="NCBI Taxonomy" id="1566151"/>
    <lineage>
        <taxon>Eukaryota</taxon>
        <taxon>Metazoa</taxon>
        <taxon>Chordata</taxon>
        <taxon>Craniata</taxon>
        <taxon>Vertebrata</taxon>
        <taxon>Euteleostomi</taxon>
        <taxon>Archelosauria</taxon>
        <taxon>Archosauria</taxon>
        <taxon>Dinosauria</taxon>
        <taxon>Saurischia</taxon>
        <taxon>Theropoda</taxon>
        <taxon>Coelurosauria</taxon>
        <taxon>Aves</taxon>
        <taxon>Neognathae</taxon>
        <taxon>Neoaves</taxon>
        <taxon>Telluraves</taxon>
        <taxon>Australaves</taxon>
        <taxon>Passeriformes</taxon>
        <taxon>Thamnophilidae</taxon>
        <taxon>Willisornis</taxon>
    </lineage>
</organism>
<dbReference type="PROSITE" id="PS00105">
    <property type="entry name" value="AA_TRANSFER_CLASS_1"/>
    <property type="match status" value="1"/>
</dbReference>
<comment type="caution">
    <text evidence="21">The sequence shown here is derived from an EMBL/GenBank/DDBJ whole genome shotgun (WGS) entry which is preliminary data.</text>
</comment>
<evidence type="ECO:0000256" key="4">
    <source>
        <dbReference type="ARBA" id="ARBA00007441"/>
    </source>
</evidence>
<name>A0ABQ9DSS9_9PASS</name>
<gene>
    <name evidence="21" type="ORF">WISP_15685</name>
</gene>
<evidence type="ECO:0000256" key="2">
    <source>
        <dbReference type="ARBA" id="ARBA00004279"/>
    </source>
</evidence>
<feature type="domain" description="EF-hand" evidence="20">
    <location>
        <begin position="194"/>
        <end position="229"/>
    </location>
</feature>
<evidence type="ECO:0000256" key="17">
    <source>
        <dbReference type="ARBA" id="ARBA00055213"/>
    </source>
</evidence>
<comment type="similarity">
    <text evidence="4">Belongs to the class-I pyridoxal-phosphate-dependent aminotransferase family.</text>
</comment>
<dbReference type="InterPro" id="IPR004838">
    <property type="entry name" value="NHTrfase_class1_PyrdxlP-BS"/>
</dbReference>
<feature type="transmembrane region" description="Helical" evidence="19">
    <location>
        <begin position="958"/>
        <end position="983"/>
    </location>
</feature>
<dbReference type="Pfam" id="PF13202">
    <property type="entry name" value="EF-hand_5"/>
    <property type="match status" value="1"/>
</dbReference>
<keyword evidence="14 19" id="KW-0472">Membrane</keyword>
<dbReference type="InterPro" id="IPR015421">
    <property type="entry name" value="PyrdxlP-dep_Trfase_major"/>
</dbReference>
<keyword evidence="11" id="KW-0663">Pyridoxal phosphate</keyword>
<dbReference type="PANTHER" id="PTHR11879">
    <property type="entry name" value="ASPARTATE AMINOTRANSFERASE"/>
    <property type="match status" value="1"/>
</dbReference>
<dbReference type="SMART" id="SM00054">
    <property type="entry name" value="EFh"/>
    <property type="match status" value="5"/>
</dbReference>
<dbReference type="Gene3D" id="3.90.1150.10">
    <property type="entry name" value="Aspartate Aminotransferase, domain 1"/>
    <property type="match status" value="1"/>
</dbReference>
<reference evidence="21" key="1">
    <citation type="submission" date="2019-10" db="EMBL/GenBank/DDBJ databases">
        <authorList>
            <person name="Soares A.E.R."/>
            <person name="Aleixo A."/>
            <person name="Schneider P."/>
            <person name="Miyaki C.Y."/>
            <person name="Schneider M.P."/>
            <person name="Mello C."/>
            <person name="Vasconcelos A.T.R."/>
        </authorList>
    </citation>
    <scope>NUCLEOTIDE SEQUENCE</scope>
    <source>
        <tissue evidence="21">Muscle</tissue>
    </source>
</reference>
<keyword evidence="10" id="KW-0106">Calcium</keyword>